<sequence>MVSIPFWCVLLIILAVGLAIDYLVFHFFDKGSLDFVTPAICLVIFFVTIFLVIGLALGKYVF</sequence>
<dbReference type="Proteomes" id="UP000230559">
    <property type="component" value="Unassembled WGS sequence"/>
</dbReference>
<feature type="transmembrane region" description="Helical" evidence="1">
    <location>
        <begin position="35"/>
        <end position="57"/>
    </location>
</feature>
<evidence type="ECO:0000313" key="2">
    <source>
        <dbReference type="EMBL" id="PIC05503.1"/>
    </source>
</evidence>
<reference evidence="2 3" key="1">
    <citation type="submission" date="2017-10" db="EMBL/GenBank/DDBJ databases">
        <title>Draft genome sequence of Anoxybacillus flavithermus KU2-6-11 from caldera Uzon (Russia:Kamchtka).</title>
        <authorList>
            <person name="Korzhuk A.V."/>
            <person name="Rozanov A.S."/>
            <person name="Bryanskaya A.V."/>
            <person name="Peltek S.E."/>
        </authorList>
    </citation>
    <scope>NUCLEOTIDE SEQUENCE [LARGE SCALE GENOMIC DNA]</scope>
    <source>
        <strain evidence="2 3">KU2-6_11</strain>
    </source>
</reference>
<proteinExistence type="predicted"/>
<dbReference type="AlphaFoldDB" id="A0A2G5RS15"/>
<name>A0A2G5RS15_9BACL</name>
<dbReference type="EMBL" id="PEDM01000005">
    <property type="protein sequence ID" value="PIC05503.1"/>
    <property type="molecule type" value="Genomic_DNA"/>
</dbReference>
<evidence type="ECO:0000256" key="1">
    <source>
        <dbReference type="SAM" id="Phobius"/>
    </source>
</evidence>
<evidence type="ECO:0000313" key="3">
    <source>
        <dbReference type="Proteomes" id="UP000230559"/>
    </source>
</evidence>
<gene>
    <name evidence="2" type="ORF">CS060_04300</name>
</gene>
<organism evidence="2 3">
    <name type="scientific">Anoxybacillus flavithermus</name>
    <dbReference type="NCBI Taxonomy" id="33934"/>
    <lineage>
        <taxon>Bacteria</taxon>
        <taxon>Bacillati</taxon>
        <taxon>Bacillota</taxon>
        <taxon>Bacilli</taxon>
        <taxon>Bacillales</taxon>
        <taxon>Anoxybacillaceae</taxon>
        <taxon>Anoxybacillus</taxon>
    </lineage>
</organism>
<comment type="caution">
    <text evidence="2">The sequence shown here is derived from an EMBL/GenBank/DDBJ whole genome shotgun (WGS) entry which is preliminary data.</text>
</comment>
<accession>A0A2G5RS15</accession>
<keyword evidence="1" id="KW-1133">Transmembrane helix</keyword>
<protein>
    <submittedName>
        <fullName evidence="2">Uncharacterized protein</fullName>
    </submittedName>
</protein>
<keyword evidence="1" id="KW-0812">Transmembrane</keyword>
<keyword evidence="1" id="KW-0472">Membrane</keyword>